<dbReference type="InterPro" id="IPR043129">
    <property type="entry name" value="ATPase_NBD"/>
</dbReference>
<proteinExistence type="inferred from homology"/>
<dbReference type="UniPathway" id="UPA00544"/>
<keyword evidence="1 2" id="KW-0418">Kinase</keyword>
<dbReference type="EC" id="2.7.1.170" evidence="1"/>
<dbReference type="UniPathway" id="UPA00343"/>
<accession>A0A377IVZ7</accession>
<feature type="binding site" evidence="1">
    <location>
        <begin position="12"/>
        <end position="19"/>
    </location>
    <ligand>
        <name>ATP</name>
        <dbReference type="ChEBI" id="CHEBI:30616"/>
    </ligand>
</feature>
<comment type="pathway">
    <text evidence="1">Amino-sugar metabolism; 1,6-anhydro-N-acetylmuramate degradation.</text>
</comment>
<evidence type="ECO:0000313" key="3">
    <source>
        <dbReference type="Proteomes" id="UP000255264"/>
    </source>
</evidence>
<keyword evidence="1" id="KW-0547">Nucleotide-binding</keyword>
<comment type="similarity">
    <text evidence="1">Belongs to the anhydro-N-acetylmuramic acid kinase family.</text>
</comment>
<dbReference type="GO" id="GO:0016301">
    <property type="term" value="F:kinase activity"/>
    <property type="evidence" value="ECO:0007669"/>
    <property type="project" value="UniProtKB-KW"/>
</dbReference>
<keyword evidence="1" id="KW-0119">Carbohydrate metabolism</keyword>
<dbReference type="HAMAP" id="MF_01270">
    <property type="entry name" value="AnhMurNAc_kinase"/>
    <property type="match status" value="1"/>
</dbReference>
<dbReference type="Proteomes" id="UP000255264">
    <property type="component" value="Unassembled WGS sequence"/>
</dbReference>
<comment type="catalytic activity">
    <reaction evidence="1">
        <text>1,6-anhydro-N-acetyl-beta-muramate + ATP + H2O = N-acetyl-D-muramate 6-phosphate + ADP + H(+)</text>
        <dbReference type="Rhea" id="RHEA:24952"/>
        <dbReference type="ChEBI" id="CHEBI:15377"/>
        <dbReference type="ChEBI" id="CHEBI:15378"/>
        <dbReference type="ChEBI" id="CHEBI:30616"/>
        <dbReference type="ChEBI" id="CHEBI:58690"/>
        <dbReference type="ChEBI" id="CHEBI:58722"/>
        <dbReference type="ChEBI" id="CHEBI:456216"/>
        <dbReference type="EC" id="2.7.1.170"/>
    </reaction>
</comment>
<dbReference type="RefSeq" id="WP_115002508.1">
    <property type="nucleotide sequence ID" value="NZ_UGHS01000001.1"/>
</dbReference>
<dbReference type="PANTHER" id="PTHR30605:SF0">
    <property type="entry name" value="ANHYDRO-N-ACETYLMURAMIC ACID KINASE"/>
    <property type="match status" value="1"/>
</dbReference>
<evidence type="ECO:0000256" key="1">
    <source>
        <dbReference type="HAMAP-Rule" id="MF_01270"/>
    </source>
</evidence>
<dbReference type="EMBL" id="UGHS01000001">
    <property type="protein sequence ID" value="STO92343.1"/>
    <property type="molecule type" value="Genomic_DNA"/>
</dbReference>
<gene>
    <name evidence="1 2" type="primary">anmK</name>
    <name evidence="2" type="ORF">NCTC13335_00165</name>
</gene>
<evidence type="ECO:0000313" key="2">
    <source>
        <dbReference type="EMBL" id="STO92343.1"/>
    </source>
</evidence>
<dbReference type="GO" id="GO:0006040">
    <property type="term" value="P:amino sugar metabolic process"/>
    <property type="evidence" value="ECO:0007669"/>
    <property type="project" value="InterPro"/>
</dbReference>
<dbReference type="PANTHER" id="PTHR30605">
    <property type="entry name" value="ANHYDRO-N-ACETYLMURAMIC ACID KINASE"/>
    <property type="match status" value="1"/>
</dbReference>
<keyword evidence="1 2" id="KW-0808">Transferase</keyword>
<comment type="pathway">
    <text evidence="1">Cell wall biogenesis; peptidoglycan recycling.</text>
</comment>
<dbReference type="GO" id="GO:0005524">
    <property type="term" value="F:ATP binding"/>
    <property type="evidence" value="ECO:0007669"/>
    <property type="project" value="UniProtKB-UniRule"/>
</dbReference>
<reference evidence="2 3" key="1">
    <citation type="submission" date="2018-06" db="EMBL/GenBank/DDBJ databases">
        <authorList>
            <consortium name="Pathogen Informatics"/>
            <person name="Doyle S."/>
        </authorList>
    </citation>
    <scope>NUCLEOTIDE SEQUENCE [LARGE SCALE GENOMIC DNA]</scope>
    <source>
        <strain evidence="2 3">NCTC13335</strain>
    </source>
</reference>
<dbReference type="SUPFAM" id="SSF53067">
    <property type="entry name" value="Actin-like ATPase domain"/>
    <property type="match status" value="1"/>
</dbReference>
<dbReference type="OrthoDB" id="9763949at2"/>
<keyword evidence="1" id="KW-0067">ATP-binding</keyword>
<dbReference type="GO" id="GO:0097175">
    <property type="term" value="P:1,6-anhydro-N-acetyl-beta-muramic acid catabolic process"/>
    <property type="evidence" value="ECO:0007669"/>
    <property type="project" value="UniProtKB-UniRule"/>
</dbReference>
<organism evidence="2 3">
    <name type="scientific">Haemophilus pittmaniae</name>
    <dbReference type="NCBI Taxonomy" id="249188"/>
    <lineage>
        <taxon>Bacteria</taxon>
        <taxon>Pseudomonadati</taxon>
        <taxon>Pseudomonadota</taxon>
        <taxon>Gammaproteobacteria</taxon>
        <taxon>Pasteurellales</taxon>
        <taxon>Pasteurellaceae</taxon>
        <taxon>Haemophilus</taxon>
    </lineage>
</organism>
<protein>
    <recommendedName>
        <fullName evidence="1">Anhydro-N-acetylmuramic acid kinase</fullName>
        <ecNumber evidence="1">2.7.1.170</ecNumber>
    </recommendedName>
    <alternativeName>
        <fullName evidence="1">AnhMurNAc kinase</fullName>
    </alternativeName>
</protein>
<dbReference type="GO" id="GO:0009254">
    <property type="term" value="P:peptidoglycan turnover"/>
    <property type="evidence" value="ECO:0007669"/>
    <property type="project" value="UniProtKB-UniRule"/>
</dbReference>
<comment type="function">
    <text evidence="1">Catalyzes the specific phosphorylation of 1,6-anhydro-N-acetylmuramic acid (anhMurNAc) with the simultaneous cleavage of the 1,6-anhydro ring, generating MurNAc-6-P. Is required for the utilization of anhMurNAc either imported from the medium or derived from its own cell wall murein, and thus plays a role in cell wall recycling.</text>
</comment>
<dbReference type="InterPro" id="IPR005338">
    <property type="entry name" value="Anhydro_N_Ac-Mur_kinase"/>
</dbReference>
<dbReference type="GO" id="GO:0016773">
    <property type="term" value="F:phosphotransferase activity, alcohol group as acceptor"/>
    <property type="evidence" value="ECO:0007669"/>
    <property type="project" value="UniProtKB-UniRule"/>
</dbReference>
<dbReference type="NCBIfam" id="NF007139">
    <property type="entry name" value="PRK09585.1-3"/>
    <property type="match status" value="1"/>
</dbReference>
<dbReference type="CDD" id="cd24050">
    <property type="entry name" value="ASKHA_NBD_ANMK"/>
    <property type="match status" value="1"/>
</dbReference>
<dbReference type="Gene3D" id="3.30.420.40">
    <property type="match status" value="2"/>
</dbReference>
<dbReference type="Pfam" id="PF03702">
    <property type="entry name" value="AnmK"/>
    <property type="match status" value="1"/>
</dbReference>
<dbReference type="AlphaFoldDB" id="A0A377IVZ7"/>
<keyword evidence="3" id="KW-1185">Reference proteome</keyword>
<dbReference type="NCBIfam" id="NF007148">
    <property type="entry name" value="PRK09585.3-2"/>
    <property type="match status" value="1"/>
</dbReference>
<sequence>MQPTYYLGMMSGTSLDGVDIALVDIQQSQIKLLATEFTPMPAQLHSQINQLIQQGQTTLQALGELDQRLGQLYADCVVHFLHKQQLTPTQIRAIGCHGQTVWHSPQGDAPFTMQLGDMHLLAARTGIDVVGDFRRKDIAFGGQGAPLVPAFHQAIFRHSQQLTVVLNIGGISNISILSPDMPVSGFDIGPGNTLLDQWIERHLGQAYDKDGTWAAGGKIEQGLLSQFMAEPFLQQTPPKSTGRELFNLVWLDKQLQLYGKPLAAQDVQATLAAFTVHSIADSLKSIHTRLPRRLLVCGGGAKNSLLMDGLAQALPDWQVATSSQVGWHEDYVEAAAFAWLAYRRLHNLPANLPEVTGAARAVCLGAIFPKEN</sequence>
<name>A0A377IVZ7_9PAST</name>